<reference evidence="1" key="1">
    <citation type="submission" date="2023-06" db="EMBL/GenBank/DDBJ databases">
        <authorList>
            <person name="Kurt Z."/>
        </authorList>
    </citation>
    <scope>NUCLEOTIDE SEQUENCE</scope>
</reference>
<evidence type="ECO:0000313" key="2">
    <source>
        <dbReference type="EMBL" id="CAL6088041.1"/>
    </source>
</evidence>
<dbReference type="AlphaFoldDB" id="A0AA86QZB3"/>
<comment type="caution">
    <text evidence="1">The sequence shown here is derived from an EMBL/GenBank/DDBJ whole genome shotgun (WGS) entry which is preliminary data.</text>
</comment>
<dbReference type="EMBL" id="CAXDID020000405">
    <property type="protein sequence ID" value="CAL6088041.1"/>
    <property type="molecule type" value="Genomic_DNA"/>
</dbReference>
<protein>
    <submittedName>
        <fullName evidence="2">Hypothetical_protein</fullName>
    </submittedName>
</protein>
<sequence>MICSQPINFNIGQNKQQQFLFAPVITSQALTKPILQNDEIQIKIKQSVINGELEIIGKKLKDLSFIDTLNVHKLELKGSDSVVPEFTSKTVKELIIRDLRMENFKNIKLENLETLKISIYNSIECQYLAQVRTLEIFDVKNVEQLFSRQNAQISKNSRFQTPKQQAQTLYRLKTFKYCGCQIVNRITLNQTQIILRRTNTLKNCTSNGLMKQTQLHCNSLLSQMWLNQMNAKI</sequence>
<evidence type="ECO:0000313" key="3">
    <source>
        <dbReference type="Proteomes" id="UP001642409"/>
    </source>
</evidence>
<evidence type="ECO:0000313" key="1">
    <source>
        <dbReference type="EMBL" id="CAI9962464.1"/>
    </source>
</evidence>
<accession>A0AA86QZB3</accession>
<keyword evidence="3" id="KW-1185">Reference proteome</keyword>
<name>A0AA86QZB3_9EUKA</name>
<dbReference type="Proteomes" id="UP001642409">
    <property type="component" value="Unassembled WGS sequence"/>
</dbReference>
<proteinExistence type="predicted"/>
<organism evidence="1">
    <name type="scientific">Hexamita inflata</name>
    <dbReference type="NCBI Taxonomy" id="28002"/>
    <lineage>
        <taxon>Eukaryota</taxon>
        <taxon>Metamonada</taxon>
        <taxon>Diplomonadida</taxon>
        <taxon>Hexamitidae</taxon>
        <taxon>Hexamitinae</taxon>
        <taxon>Hexamita</taxon>
    </lineage>
</organism>
<gene>
    <name evidence="1" type="ORF">HINF_LOCUS50109</name>
    <name evidence="2" type="ORF">HINF_LOCUS63934</name>
</gene>
<reference evidence="2 3" key="2">
    <citation type="submission" date="2024-07" db="EMBL/GenBank/DDBJ databases">
        <authorList>
            <person name="Akdeniz Z."/>
        </authorList>
    </citation>
    <scope>NUCLEOTIDE SEQUENCE [LARGE SCALE GENOMIC DNA]</scope>
</reference>
<dbReference type="EMBL" id="CATOUU010000953">
    <property type="protein sequence ID" value="CAI9962464.1"/>
    <property type="molecule type" value="Genomic_DNA"/>
</dbReference>